<name>A0A6J4H9M4_9ACTN</name>
<feature type="compositionally biased region" description="Low complexity" evidence="1">
    <location>
        <begin position="20"/>
        <end position="43"/>
    </location>
</feature>
<sequence>MLSSDRGPGPRPADLTLILGRGPAPSRAPGGRLAGRRGAVGPRGCRRGRP</sequence>
<reference evidence="2" key="1">
    <citation type="submission" date="2020-02" db="EMBL/GenBank/DDBJ databases">
        <authorList>
            <person name="Meier V. D."/>
        </authorList>
    </citation>
    <scope>NUCLEOTIDE SEQUENCE</scope>
    <source>
        <strain evidence="2">AVDCRST_MAG57</strain>
    </source>
</reference>
<dbReference type="EMBL" id="CADCTI010000032">
    <property type="protein sequence ID" value="CAA9216348.1"/>
    <property type="molecule type" value="Genomic_DNA"/>
</dbReference>
<evidence type="ECO:0000256" key="1">
    <source>
        <dbReference type="SAM" id="MobiDB-lite"/>
    </source>
</evidence>
<protein>
    <submittedName>
        <fullName evidence="2">Uncharacterized protein</fullName>
    </submittedName>
</protein>
<dbReference type="AlphaFoldDB" id="A0A6J4H9M4"/>
<proteinExistence type="predicted"/>
<gene>
    <name evidence="2" type="ORF">AVDCRST_MAG57-340</name>
</gene>
<accession>A0A6J4H9M4</accession>
<organism evidence="2">
    <name type="scientific">uncultured Blastococcus sp</name>
    <dbReference type="NCBI Taxonomy" id="217144"/>
    <lineage>
        <taxon>Bacteria</taxon>
        <taxon>Bacillati</taxon>
        <taxon>Actinomycetota</taxon>
        <taxon>Actinomycetes</taxon>
        <taxon>Geodermatophilales</taxon>
        <taxon>Geodermatophilaceae</taxon>
        <taxon>Blastococcus</taxon>
        <taxon>environmental samples</taxon>
    </lineage>
</organism>
<feature type="region of interest" description="Disordered" evidence="1">
    <location>
        <begin position="1"/>
        <end position="50"/>
    </location>
</feature>
<evidence type="ECO:0000313" key="2">
    <source>
        <dbReference type="EMBL" id="CAA9216348.1"/>
    </source>
</evidence>